<dbReference type="EMBL" id="MN965122">
    <property type="protein sequence ID" value="QJH91774.1"/>
    <property type="molecule type" value="Genomic_DNA"/>
</dbReference>
<keyword evidence="3" id="KW-0687">Ribonucleoprotein</keyword>
<evidence type="ECO:0000256" key="1">
    <source>
        <dbReference type="ARBA" id="ARBA00008553"/>
    </source>
</evidence>
<name>A0A6M3X3U5_CERHI</name>
<dbReference type="Gene3D" id="3.30.1440.10">
    <property type="match status" value="1"/>
</dbReference>
<feature type="compositionally biased region" description="Polar residues" evidence="4">
    <location>
        <begin position="70"/>
        <end position="86"/>
    </location>
</feature>
<geneLocation type="mitochondrion" evidence="5"/>
<dbReference type="AlphaFoldDB" id="A0A6M3X3U5"/>
<accession>A0A6M3X3U5</accession>
<evidence type="ECO:0000256" key="4">
    <source>
        <dbReference type="SAM" id="MobiDB-lite"/>
    </source>
</evidence>
<dbReference type="GO" id="GO:0005840">
    <property type="term" value="C:ribosome"/>
    <property type="evidence" value="ECO:0007669"/>
    <property type="project" value="UniProtKB-KW"/>
</dbReference>
<gene>
    <name evidence="5" type="primary">rpl5</name>
</gene>
<dbReference type="PIRSF" id="PIRSF002161">
    <property type="entry name" value="Ribosomal_L5"/>
    <property type="match status" value="1"/>
</dbReference>
<dbReference type="PANTHER" id="PTHR11994">
    <property type="entry name" value="60S RIBOSOMAL PROTEIN L11-RELATED"/>
    <property type="match status" value="1"/>
</dbReference>
<dbReference type="GO" id="GO:0006412">
    <property type="term" value="P:translation"/>
    <property type="evidence" value="ECO:0007669"/>
    <property type="project" value="InterPro"/>
</dbReference>
<evidence type="ECO:0000256" key="3">
    <source>
        <dbReference type="ARBA" id="ARBA00023274"/>
    </source>
</evidence>
<dbReference type="InterPro" id="IPR022803">
    <property type="entry name" value="Ribosomal_uL5_dom_sf"/>
</dbReference>
<reference evidence="5" key="1">
    <citation type="journal article" date="2020" name="Mol. Biol. Evol.">
        <title>Extensive Shifts from Cis- to Trans-splicing of Gymnosperm Mitochondrial Introns.</title>
        <authorList>
            <person name="Guo W."/>
            <person name="Zhu A."/>
            <person name="Fan W."/>
            <person name="Adams R.P."/>
            <person name="Mower J.P."/>
        </authorList>
    </citation>
    <scope>NUCLEOTIDE SEQUENCE</scope>
</reference>
<keyword evidence="2 5" id="KW-0689">Ribosomal protein</keyword>
<organism evidence="5">
    <name type="scientific">Ceratozamia hildae</name>
    <name type="common">Bamboo cycad</name>
    <dbReference type="NCBI Taxonomy" id="171009"/>
    <lineage>
        <taxon>Eukaryota</taxon>
        <taxon>Viridiplantae</taxon>
        <taxon>Streptophyta</taxon>
        <taxon>Embryophyta</taxon>
        <taxon>Tracheophyta</taxon>
        <taxon>Spermatophyta</taxon>
        <taxon>Cycadidae</taxon>
        <taxon>Cycadales</taxon>
        <taxon>Zamiaceae</taxon>
        <taxon>Ceratozamia</taxon>
    </lineage>
</organism>
<dbReference type="SUPFAM" id="SSF55282">
    <property type="entry name" value="RL5-like"/>
    <property type="match status" value="1"/>
</dbReference>
<sequence>MFIAPNGLHFHYENVSRQDPLPKPNHANITEVPRSCEIIVVPKAPPNSPNSIVANGKLAMEIPRGFVQAQRGSTGKSFRSNQSFPDQGSEKDTGYVSNLARRSTLRGHIMYNFSEKISAIMSLCNSPVEIQRNSIQFSMETEFCEFFPELEDHFEIFEHIRGFNVTIATSANAQDETLPSWSGFLQKDEGDY</sequence>
<dbReference type="GO" id="GO:0003735">
    <property type="term" value="F:structural constituent of ribosome"/>
    <property type="evidence" value="ECO:0007669"/>
    <property type="project" value="InterPro"/>
</dbReference>
<proteinExistence type="inferred from homology"/>
<evidence type="ECO:0000313" key="5">
    <source>
        <dbReference type="EMBL" id="QJH91774.1"/>
    </source>
</evidence>
<protein>
    <submittedName>
        <fullName evidence="5">Ribosomal protein L5</fullName>
    </submittedName>
</protein>
<keyword evidence="5" id="KW-0496">Mitochondrion</keyword>
<dbReference type="GO" id="GO:1990904">
    <property type="term" value="C:ribonucleoprotein complex"/>
    <property type="evidence" value="ECO:0007669"/>
    <property type="project" value="UniProtKB-KW"/>
</dbReference>
<evidence type="ECO:0000256" key="2">
    <source>
        <dbReference type="ARBA" id="ARBA00022980"/>
    </source>
</evidence>
<feature type="region of interest" description="Disordered" evidence="4">
    <location>
        <begin position="70"/>
        <end position="92"/>
    </location>
</feature>
<dbReference type="InterPro" id="IPR002132">
    <property type="entry name" value="Ribosomal_uL5"/>
</dbReference>
<comment type="similarity">
    <text evidence="1">Belongs to the universal ribosomal protein uL5 family.</text>
</comment>